<protein>
    <recommendedName>
        <fullName evidence="2">alpha,alpha-trehalase</fullName>
        <ecNumber evidence="2">3.2.1.28</ecNumber>
    </recommendedName>
    <alternativeName>
        <fullName evidence="3">Alpha,alpha-trehalase</fullName>
    </alternativeName>
    <alternativeName>
        <fullName evidence="4">Alpha,alpha-trehalose glucohydrolase</fullName>
    </alternativeName>
</protein>
<dbReference type="SUPFAM" id="SSF48208">
    <property type="entry name" value="Six-hairpin glycosidases"/>
    <property type="match status" value="1"/>
</dbReference>
<dbReference type="GO" id="GO:0004555">
    <property type="term" value="F:alpha,alpha-trehalase activity"/>
    <property type="evidence" value="ECO:0007669"/>
    <property type="project" value="UniProtKB-EC"/>
</dbReference>
<accession>A0A699ZM32</accession>
<gene>
    <name evidence="5" type="ORF">HaLaN_21568</name>
</gene>
<dbReference type="Proteomes" id="UP000485058">
    <property type="component" value="Unassembled WGS sequence"/>
</dbReference>
<evidence type="ECO:0000256" key="1">
    <source>
        <dbReference type="ARBA" id="ARBA00005615"/>
    </source>
</evidence>
<dbReference type="GO" id="GO:0005993">
    <property type="term" value="P:trehalose catabolic process"/>
    <property type="evidence" value="ECO:0007669"/>
    <property type="project" value="TreeGrafter"/>
</dbReference>
<evidence type="ECO:0000313" key="5">
    <source>
        <dbReference type="EMBL" id="GFH23877.1"/>
    </source>
</evidence>
<reference evidence="5 6" key="1">
    <citation type="submission" date="2020-02" db="EMBL/GenBank/DDBJ databases">
        <title>Draft genome sequence of Haematococcus lacustris strain NIES-144.</title>
        <authorList>
            <person name="Morimoto D."/>
            <person name="Nakagawa S."/>
            <person name="Yoshida T."/>
            <person name="Sawayama S."/>
        </authorList>
    </citation>
    <scope>NUCLEOTIDE SEQUENCE [LARGE SCALE GENOMIC DNA]</scope>
    <source>
        <strain evidence="5 6">NIES-144</strain>
    </source>
</reference>
<dbReference type="EC" id="3.2.1.28" evidence="2"/>
<evidence type="ECO:0000313" key="6">
    <source>
        <dbReference type="Proteomes" id="UP000485058"/>
    </source>
</evidence>
<organism evidence="5 6">
    <name type="scientific">Haematococcus lacustris</name>
    <name type="common">Green alga</name>
    <name type="synonym">Haematococcus pluvialis</name>
    <dbReference type="NCBI Taxonomy" id="44745"/>
    <lineage>
        <taxon>Eukaryota</taxon>
        <taxon>Viridiplantae</taxon>
        <taxon>Chlorophyta</taxon>
        <taxon>core chlorophytes</taxon>
        <taxon>Chlorophyceae</taxon>
        <taxon>CS clade</taxon>
        <taxon>Chlamydomonadales</taxon>
        <taxon>Haematococcaceae</taxon>
        <taxon>Haematococcus</taxon>
    </lineage>
</organism>
<dbReference type="Gene3D" id="1.50.10.10">
    <property type="match status" value="1"/>
</dbReference>
<evidence type="ECO:0000256" key="4">
    <source>
        <dbReference type="ARBA" id="ARBA00031637"/>
    </source>
</evidence>
<dbReference type="InterPro" id="IPR001661">
    <property type="entry name" value="Glyco_hydro_37"/>
</dbReference>
<dbReference type="AlphaFoldDB" id="A0A699ZM32"/>
<evidence type="ECO:0000256" key="3">
    <source>
        <dbReference type="ARBA" id="ARBA00030473"/>
    </source>
</evidence>
<comment type="caution">
    <text evidence="5">The sequence shown here is derived from an EMBL/GenBank/DDBJ whole genome shotgun (WGS) entry which is preliminary data.</text>
</comment>
<sequence>MVVMGNDQVAPVDLNAWLAQLGRHIAAVARHLGDSSLAAAAEARLLTSKECSGQQWDGPNCWPPLLHCLVEGCAGSGGQGSGQLRLLVFMPQAGS</sequence>
<dbReference type="InterPro" id="IPR008928">
    <property type="entry name" value="6-hairpin_glycosidase_sf"/>
</dbReference>
<keyword evidence="6" id="KW-1185">Reference proteome</keyword>
<dbReference type="PANTHER" id="PTHR23403:SF1">
    <property type="entry name" value="TREHALASE"/>
    <property type="match status" value="1"/>
</dbReference>
<comment type="similarity">
    <text evidence="1">Belongs to the glycosyl hydrolase 37 family.</text>
</comment>
<name>A0A699ZM32_HAELA</name>
<dbReference type="InterPro" id="IPR012341">
    <property type="entry name" value="6hp_glycosidase-like_sf"/>
</dbReference>
<dbReference type="Pfam" id="PF01204">
    <property type="entry name" value="Trehalase"/>
    <property type="match status" value="1"/>
</dbReference>
<dbReference type="EMBL" id="BLLF01002385">
    <property type="protein sequence ID" value="GFH23877.1"/>
    <property type="molecule type" value="Genomic_DNA"/>
</dbReference>
<dbReference type="PANTHER" id="PTHR23403">
    <property type="entry name" value="TREHALASE"/>
    <property type="match status" value="1"/>
</dbReference>
<evidence type="ECO:0000256" key="2">
    <source>
        <dbReference type="ARBA" id="ARBA00012757"/>
    </source>
</evidence>
<proteinExistence type="inferred from homology"/>